<evidence type="ECO:0000256" key="4">
    <source>
        <dbReference type="ARBA" id="ARBA00022741"/>
    </source>
</evidence>
<dbReference type="InterPro" id="IPR002302">
    <property type="entry name" value="Leu-tRNA-ligase"/>
</dbReference>
<dbReference type="EC" id="6.1.1.4" evidence="2"/>
<dbReference type="Pfam" id="PF13603">
    <property type="entry name" value="tRNA-synt_1_2"/>
    <property type="match status" value="1"/>
</dbReference>
<dbReference type="GO" id="GO:0002161">
    <property type="term" value="F:aminoacyl-tRNA deacylase activity"/>
    <property type="evidence" value="ECO:0007669"/>
    <property type="project" value="InterPro"/>
</dbReference>
<evidence type="ECO:0000256" key="6">
    <source>
        <dbReference type="ARBA" id="ARBA00022917"/>
    </source>
</evidence>
<keyword evidence="6" id="KW-0648">Protein biosynthesis</keyword>
<dbReference type="OrthoDB" id="9810365at2"/>
<dbReference type="Gene3D" id="3.40.50.620">
    <property type="entry name" value="HUPs"/>
    <property type="match status" value="1"/>
</dbReference>
<dbReference type="InterPro" id="IPR009080">
    <property type="entry name" value="tRNAsynth_Ia_anticodon-bd"/>
</dbReference>
<evidence type="ECO:0000256" key="1">
    <source>
        <dbReference type="ARBA" id="ARBA00005594"/>
    </source>
</evidence>
<comment type="catalytic activity">
    <reaction evidence="8">
        <text>tRNA(Leu) + L-leucine + ATP = L-leucyl-tRNA(Leu) + AMP + diphosphate</text>
        <dbReference type="Rhea" id="RHEA:11688"/>
        <dbReference type="Rhea" id="RHEA-COMP:9613"/>
        <dbReference type="Rhea" id="RHEA-COMP:9622"/>
        <dbReference type="ChEBI" id="CHEBI:30616"/>
        <dbReference type="ChEBI" id="CHEBI:33019"/>
        <dbReference type="ChEBI" id="CHEBI:57427"/>
        <dbReference type="ChEBI" id="CHEBI:78442"/>
        <dbReference type="ChEBI" id="CHEBI:78494"/>
        <dbReference type="ChEBI" id="CHEBI:456215"/>
        <dbReference type="EC" id="6.1.1.4"/>
    </reaction>
</comment>
<dbReference type="InterPro" id="IPR013155">
    <property type="entry name" value="M/V/L/I-tRNA-synth_anticd-bd"/>
</dbReference>
<dbReference type="GO" id="GO:0004823">
    <property type="term" value="F:leucine-tRNA ligase activity"/>
    <property type="evidence" value="ECO:0007669"/>
    <property type="project" value="UniProtKB-EC"/>
</dbReference>
<dbReference type="GO" id="GO:0005829">
    <property type="term" value="C:cytosol"/>
    <property type="evidence" value="ECO:0007669"/>
    <property type="project" value="TreeGrafter"/>
</dbReference>
<evidence type="ECO:0000256" key="7">
    <source>
        <dbReference type="ARBA" id="ARBA00023146"/>
    </source>
</evidence>
<dbReference type="EMBL" id="RARA01000027">
    <property type="protein sequence ID" value="ROT46909.1"/>
    <property type="molecule type" value="Genomic_DNA"/>
</dbReference>
<feature type="domain" description="Leucyl-tRNA synthetase editing" evidence="11">
    <location>
        <begin position="8"/>
        <end position="106"/>
    </location>
</feature>
<feature type="domain" description="Methionyl/Valyl/Leucyl/Isoleucyl-tRNA synthetase anticodon-binding" evidence="10">
    <location>
        <begin position="421"/>
        <end position="527"/>
    </location>
</feature>
<dbReference type="PANTHER" id="PTHR43740:SF2">
    <property type="entry name" value="LEUCINE--TRNA LIGASE, MITOCHONDRIAL"/>
    <property type="match status" value="1"/>
</dbReference>
<evidence type="ECO:0000256" key="5">
    <source>
        <dbReference type="ARBA" id="ARBA00022840"/>
    </source>
</evidence>
<gene>
    <name evidence="12" type="ORF">EDM02_05015</name>
</gene>
<dbReference type="Pfam" id="PF08264">
    <property type="entry name" value="Anticodon_1"/>
    <property type="match status" value="1"/>
</dbReference>
<comment type="similarity">
    <text evidence="1">Belongs to the class-I aminoacyl-tRNA synthetase family.</text>
</comment>
<feature type="domain" description="Aminoacyl-tRNA synthetase class Ia" evidence="9">
    <location>
        <begin position="342"/>
        <end position="375"/>
    </location>
</feature>
<dbReference type="Gene3D" id="1.10.730.10">
    <property type="entry name" value="Isoleucyl-tRNA Synthetase, Domain 1"/>
    <property type="match status" value="1"/>
</dbReference>
<dbReference type="SUPFAM" id="SSF52374">
    <property type="entry name" value="Nucleotidylyl transferase"/>
    <property type="match status" value="1"/>
</dbReference>
<keyword evidence="4" id="KW-0547">Nucleotide-binding</keyword>
<dbReference type="Gene3D" id="3.90.740.10">
    <property type="entry name" value="Valyl/Leucyl/Isoleucyl-tRNA synthetase, editing domain"/>
    <property type="match status" value="1"/>
</dbReference>
<name>A0A3N2QBA4_9BACT</name>
<dbReference type="AlphaFoldDB" id="A0A3N2QBA4"/>
<keyword evidence="3 12" id="KW-0436">Ligase</keyword>
<dbReference type="GO" id="GO:0005524">
    <property type="term" value="F:ATP binding"/>
    <property type="evidence" value="ECO:0007669"/>
    <property type="project" value="UniProtKB-KW"/>
</dbReference>
<dbReference type="SUPFAM" id="SSF47323">
    <property type="entry name" value="Anticodon-binding domain of a subclass of class I aminoacyl-tRNA synthetases"/>
    <property type="match status" value="1"/>
</dbReference>
<dbReference type="InterPro" id="IPR002300">
    <property type="entry name" value="aa-tRNA-synth_Ia"/>
</dbReference>
<dbReference type="FunFam" id="3.40.50.620:FF:000056">
    <property type="entry name" value="Leucine--tRNA ligase"/>
    <property type="match status" value="1"/>
</dbReference>
<dbReference type="InterPro" id="IPR025709">
    <property type="entry name" value="Leu_tRNA-synth_edit"/>
</dbReference>
<dbReference type="CDD" id="cd07958">
    <property type="entry name" value="Anticodon_Ia_Leu_BEm"/>
    <property type="match status" value="1"/>
</dbReference>
<dbReference type="FunFam" id="1.10.730.10:FF:000011">
    <property type="entry name" value="Leucine--tRNA ligase chloroplastic/mitochondrial"/>
    <property type="match status" value="1"/>
</dbReference>
<dbReference type="SUPFAM" id="SSF50677">
    <property type="entry name" value="ValRS/IleRS/LeuRS editing domain"/>
    <property type="match status" value="1"/>
</dbReference>
<dbReference type="Proteomes" id="UP000270927">
    <property type="component" value="Unassembled WGS sequence"/>
</dbReference>
<evidence type="ECO:0000259" key="11">
    <source>
        <dbReference type="Pfam" id="PF13603"/>
    </source>
</evidence>
<evidence type="ECO:0000313" key="12">
    <source>
        <dbReference type="EMBL" id="ROT46909.1"/>
    </source>
</evidence>
<evidence type="ECO:0000313" key="13">
    <source>
        <dbReference type="Proteomes" id="UP000270927"/>
    </source>
</evidence>
<dbReference type="PRINTS" id="PR00985">
    <property type="entry name" value="TRNASYNTHLEU"/>
</dbReference>
<keyword evidence="5" id="KW-0067">ATP-binding</keyword>
<organism evidence="12 13">
    <name type="scientific">Candidatus Cardinium hertigii</name>
    <dbReference type="NCBI Taxonomy" id="247481"/>
    <lineage>
        <taxon>Bacteria</taxon>
        <taxon>Pseudomonadati</taxon>
        <taxon>Bacteroidota</taxon>
        <taxon>Cytophagia</taxon>
        <taxon>Cytophagales</taxon>
        <taxon>Amoebophilaceae</taxon>
        <taxon>Candidatus Cardinium</taxon>
    </lineage>
</organism>
<evidence type="ECO:0000256" key="3">
    <source>
        <dbReference type="ARBA" id="ARBA00022598"/>
    </source>
</evidence>
<accession>A0A3N2QBA4</accession>
<evidence type="ECO:0000256" key="8">
    <source>
        <dbReference type="ARBA" id="ARBA00047469"/>
    </source>
</evidence>
<dbReference type="PANTHER" id="PTHR43740">
    <property type="entry name" value="LEUCYL-TRNA SYNTHETASE"/>
    <property type="match status" value="1"/>
</dbReference>
<protein>
    <recommendedName>
        <fullName evidence="2">leucine--tRNA ligase</fullName>
        <ecNumber evidence="2">6.1.1.4</ecNumber>
    </recommendedName>
</protein>
<keyword evidence="13" id="KW-1185">Reference proteome</keyword>
<evidence type="ECO:0000259" key="10">
    <source>
        <dbReference type="Pfam" id="PF08264"/>
    </source>
</evidence>
<dbReference type="InterPro" id="IPR014729">
    <property type="entry name" value="Rossmann-like_a/b/a_fold"/>
</dbReference>
<proteinExistence type="inferred from homology"/>
<comment type="caution">
    <text evidence="12">The sequence shown here is derived from an EMBL/GenBank/DDBJ whole genome shotgun (WGS) entry which is preliminary data.</text>
</comment>
<evidence type="ECO:0000256" key="2">
    <source>
        <dbReference type="ARBA" id="ARBA00013164"/>
    </source>
</evidence>
<dbReference type="InterPro" id="IPR009008">
    <property type="entry name" value="Val/Leu/Ile-tRNA-synth_edit"/>
</dbReference>
<dbReference type="GO" id="GO:0006429">
    <property type="term" value="P:leucyl-tRNA aminoacylation"/>
    <property type="evidence" value="ECO:0007669"/>
    <property type="project" value="InterPro"/>
</dbReference>
<dbReference type="Pfam" id="PF00133">
    <property type="entry name" value="tRNA-synt_1"/>
    <property type="match status" value="1"/>
</dbReference>
<reference evidence="12 13" key="1">
    <citation type="submission" date="2018-09" db="EMBL/GenBank/DDBJ databases">
        <title>Comparative Genomics of Wolbachia-Cardinium Dual Endosymbiosis in a Plant-Parasitic Nematode.</title>
        <authorList>
            <person name="Brown A.M.V."/>
            <person name="Wasala S.K."/>
            <person name="Howe D.K."/>
            <person name="Peetz A.B."/>
            <person name="Zasada I.A."/>
            <person name="Denver D.R."/>
        </authorList>
    </citation>
    <scope>NUCLEOTIDE SEQUENCE [LARGE SCALE GENOMIC DNA]</scope>
    <source>
        <strain evidence="12 13">Pp_1</strain>
    </source>
</reference>
<sequence length="571" mass="65534">MATTTFLSGVFIGTCVIHPFTGAPLPIWVADYVLPYGTAAIMGVPAHDSRDYVFAQSFDLLAFPVIESNIFVEDGPYEEPKGRLINSDFLNGLSVPEAFEKIIANLTQKRIGKFKVNYRLQDPIFSRQRYWGEPLPIYYKEDQLPYPLAEDQLPLLLPNVSSYQPNKSGAPPLSNALHWVTPEGYPLDLTTMPAWAGSSWYFLRYMDPHNTKAFMDKEKEAYWQGVDFYIGGPEHATSHLLYARFWTKLLQDLGHIYMSEPFPKLFHQGMIQNFAAFVYRIKNSNTFVSFNLKAQYDVVSMHVPIEFVKKDILNREAFKNWRSEFAHATFILEGDKYICGKKMEKMSKSKHNVINPETVIAQYGADALRLYLMFLGPLEQSKPWDLAGIEGISRFLNKVWRFVHHAKTFWTHTALLPTQETLKIIHKTIKKVTESIEKCSFNTAISSLMICINELSTFEKVAQSIVENVILLLEPFAPYMAAELWESIGKKGSIMKVAFPIWDEIYLEEKSFQYPIAVNGKLRTKMVFDYHTPHTVIEKEVLANKVIQKWLGDKKPIKVIIVPNRMVNVVL</sequence>
<evidence type="ECO:0000259" key="9">
    <source>
        <dbReference type="Pfam" id="PF00133"/>
    </source>
</evidence>
<keyword evidence="7" id="KW-0030">Aminoacyl-tRNA synthetase</keyword>